<keyword evidence="4" id="KW-0804">Transcription</keyword>
<dbReference type="SUPFAM" id="SSF48498">
    <property type="entry name" value="Tetracyclin repressor-like, C-terminal domain"/>
    <property type="match status" value="1"/>
</dbReference>
<accession>A0A179VAV1</accession>
<keyword evidence="3 5" id="KW-0238">DNA-binding</keyword>
<name>A0A179VAV1_9MYCO</name>
<dbReference type="PANTHER" id="PTHR30055">
    <property type="entry name" value="HTH-TYPE TRANSCRIPTIONAL REGULATOR RUTR"/>
    <property type="match status" value="1"/>
</dbReference>
<evidence type="ECO:0000256" key="1">
    <source>
        <dbReference type="ARBA" id="ARBA00022491"/>
    </source>
</evidence>
<protein>
    <submittedName>
        <fullName evidence="7">TetR family transcriptional regulator</fullName>
    </submittedName>
</protein>
<dbReference type="InterPro" id="IPR036271">
    <property type="entry name" value="Tet_transcr_reg_TetR-rel_C_sf"/>
</dbReference>
<evidence type="ECO:0000256" key="3">
    <source>
        <dbReference type="ARBA" id="ARBA00023125"/>
    </source>
</evidence>
<evidence type="ECO:0000313" key="7">
    <source>
        <dbReference type="EMBL" id="OAT68874.1"/>
    </source>
</evidence>
<keyword evidence="1" id="KW-0678">Repressor</keyword>
<organism evidence="7 8">
    <name type="scientific">Mycobacteroides immunogenum</name>
    <dbReference type="NCBI Taxonomy" id="83262"/>
    <lineage>
        <taxon>Bacteria</taxon>
        <taxon>Bacillati</taxon>
        <taxon>Actinomycetota</taxon>
        <taxon>Actinomycetes</taxon>
        <taxon>Mycobacteriales</taxon>
        <taxon>Mycobacteriaceae</taxon>
        <taxon>Mycobacteroides</taxon>
    </lineage>
</organism>
<comment type="caution">
    <text evidence="7">The sequence shown here is derived from an EMBL/GenBank/DDBJ whole genome shotgun (WGS) entry which is preliminary data.</text>
</comment>
<dbReference type="RefSeq" id="WP_064629861.1">
    <property type="nucleotide sequence ID" value="NZ_LQYE01000012.1"/>
</dbReference>
<dbReference type="Gene3D" id="1.10.357.10">
    <property type="entry name" value="Tetracycline Repressor, domain 2"/>
    <property type="match status" value="1"/>
</dbReference>
<keyword evidence="2" id="KW-0805">Transcription regulation</keyword>
<dbReference type="InterPro" id="IPR050109">
    <property type="entry name" value="HTH-type_TetR-like_transc_reg"/>
</dbReference>
<feature type="domain" description="HTH tetR-type" evidence="6">
    <location>
        <begin position="14"/>
        <end position="74"/>
    </location>
</feature>
<dbReference type="PANTHER" id="PTHR30055:SF226">
    <property type="entry name" value="HTH-TYPE TRANSCRIPTIONAL REGULATOR PKSA"/>
    <property type="match status" value="1"/>
</dbReference>
<dbReference type="GO" id="GO:0003700">
    <property type="term" value="F:DNA-binding transcription factor activity"/>
    <property type="evidence" value="ECO:0007669"/>
    <property type="project" value="TreeGrafter"/>
</dbReference>
<dbReference type="GO" id="GO:0000976">
    <property type="term" value="F:transcription cis-regulatory region binding"/>
    <property type="evidence" value="ECO:0007669"/>
    <property type="project" value="TreeGrafter"/>
</dbReference>
<evidence type="ECO:0000313" key="8">
    <source>
        <dbReference type="Proteomes" id="UP000186919"/>
    </source>
</evidence>
<feature type="DNA-binding region" description="H-T-H motif" evidence="5">
    <location>
        <begin position="37"/>
        <end position="56"/>
    </location>
</feature>
<dbReference type="InterPro" id="IPR009057">
    <property type="entry name" value="Homeodomain-like_sf"/>
</dbReference>
<gene>
    <name evidence="7" type="ORF">AWB85_07825</name>
</gene>
<dbReference type="Pfam" id="PF13977">
    <property type="entry name" value="TetR_C_6"/>
    <property type="match status" value="1"/>
</dbReference>
<dbReference type="EMBL" id="LQYE01000012">
    <property type="protein sequence ID" value="OAT68874.1"/>
    <property type="molecule type" value="Genomic_DNA"/>
</dbReference>
<proteinExistence type="predicted"/>
<evidence type="ECO:0000256" key="4">
    <source>
        <dbReference type="ARBA" id="ARBA00023163"/>
    </source>
</evidence>
<dbReference type="Pfam" id="PF00440">
    <property type="entry name" value="TetR_N"/>
    <property type="match status" value="1"/>
</dbReference>
<reference evidence="7 8" key="1">
    <citation type="submission" date="2016-01" db="EMBL/GenBank/DDBJ databases">
        <title>Mycobacterium immunogenum strain CD11_6 genome sequencing and assembly.</title>
        <authorList>
            <person name="Kaur G."/>
            <person name="Nair G.R."/>
            <person name="Mayilraj S."/>
        </authorList>
    </citation>
    <scope>NUCLEOTIDE SEQUENCE [LARGE SCALE GENOMIC DNA]</scope>
    <source>
        <strain evidence="7 8">CD11-6</strain>
    </source>
</reference>
<dbReference type="SUPFAM" id="SSF46689">
    <property type="entry name" value="Homeodomain-like"/>
    <property type="match status" value="1"/>
</dbReference>
<evidence type="ECO:0000256" key="5">
    <source>
        <dbReference type="PROSITE-ProRule" id="PRU00335"/>
    </source>
</evidence>
<dbReference type="Proteomes" id="UP000186919">
    <property type="component" value="Unassembled WGS sequence"/>
</dbReference>
<dbReference type="AlphaFoldDB" id="A0A179VAV1"/>
<evidence type="ECO:0000259" key="6">
    <source>
        <dbReference type="PROSITE" id="PS50977"/>
    </source>
</evidence>
<dbReference type="InterPro" id="IPR039538">
    <property type="entry name" value="BetI_C"/>
</dbReference>
<dbReference type="PROSITE" id="PS50977">
    <property type="entry name" value="HTH_TETR_2"/>
    <property type="match status" value="1"/>
</dbReference>
<sequence>MTNLVDRPNSTRGDRRRSELVRAGIELLCEGGWPAVTTRAVAARAGTNPGLIHYHFGGLAGLHCAVARQTCELVISPLVTTFLDAPDTRSALRAMRDALPEAASDDNAMHLAVELIAGATRDAALGAALGAKLKEVRAEVADHVRLRHPHWSRRRAAGLATLIIAFMDGLVLHHTVDPNIETAEAFSLLESLLDEEGNHEEDPKT</sequence>
<dbReference type="InterPro" id="IPR001647">
    <property type="entry name" value="HTH_TetR"/>
</dbReference>
<evidence type="ECO:0000256" key="2">
    <source>
        <dbReference type="ARBA" id="ARBA00023015"/>
    </source>
</evidence>